<dbReference type="EMBL" id="JAGHKT020000016">
    <property type="protein sequence ID" value="MCM5673009.1"/>
    <property type="molecule type" value="Genomic_DNA"/>
</dbReference>
<comment type="caution">
    <text evidence="1">The sequence shown here is derived from an EMBL/GenBank/DDBJ whole genome shotgun (WGS) entry which is preliminary data.</text>
</comment>
<protein>
    <submittedName>
        <fullName evidence="1">Uncharacterized protein</fullName>
    </submittedName>
</protein>
<proteinExistence type="predicted"/>
<dbReference type="Proteomes" id="UP000665944">
    <property type="component" value="Unassembled WGS sequence"/>
</dbReference>
<name>A0A8X8GJW5_STAHO</name>
<keyword evidence="2" id="KW-1185">Reference proteome</keyword>
<dbReference type="RefSeq" id="WP_209244412.1">
    <property type="nucleotide sequence ID" value="NZ_JAGHKT020000016.1"/>
</dbReference>
<accession>A0A8X8GJW5</accession>
<organism evidence="1 2">
    <name type="scientific">Staphylococcus hominis</name>
    <dbReference type="NCBI Taxonomy" id="1290"/>
    <lineage>
        <taxon>Bacteria</taxon>
        <taxon>Bacillati</taxon>
        <taxon>Bacillota</taxon>
        <taxon>Bacilli</taxon>
        <taxon>Bacillales</taxon>
        <taxon>Staphylococcaceae</taxon>
        <taxon>Staphylococcus</taxon>
    </lineage>
</organism>
<dbReference type="AlphaFoldDB" id="A0A8X8GJW5"/>
<reference evidence="1 2" key="1">
    <citation type="submission" date="2022-06" db="EMBL/GenBank/DDBJ databases">
        <title>Staphylococcus hominis ShoR14 genome sequence.</title>
        <authorList>
            <person name="Yeo C.C."/>
            <person name="Chew C.H."/>
            <person name="Che Hamzah A.M."/>
            <person name="Al-Trad E.I."/>
        </authorList>
    </citation>
    <scope>NUCLEOTIDE SEQUENCE [LARGE SCALE GENOMIC DNA]</scope>
    <source>
        <strain evidence="1 2">ShoR14</strain>
    </source>
</reference>
<gene>
    <name evidence="1" type="ORF">J7T32_009675</name>
</gene>
<evidence type="ECO:0000313" key="2">
    <source>
        <dbReference type="Proteomes" id="UP000665944"/>
    </source>
</evidence>
<sequence length="189" mass="22174">MHSPIIYISKEDKQIEYTEDFFKENTPSEIELTENILESDWLVPDTQRFAGWHRGSWEIKEIIDDLEFMKVTQYNSDLLKITINRYNINDWKKAVTDEIKKYSDSMEEYLEKDEFVPISLGINGLGYNSALDNSECGGTRFCSIGEEGYLEFTMSTYELLDYAHHSLMYSDEKEISFIVSTKTQGDYHF</sequence>
<evidence type="ECO:0000313" key="1">
    <source>
        <dbReference type="EMBL" id="MCM5673009.1"/>
    </source>
</evidence>